<reference evidence="9 10" key="1">
    <citation type="journal article" date="2014" name="BMC Genomics">
        <title>Architecture and functions of a multipartite genome of the methylotrophic bacterium Paracoccus aminophilus JCM 7686, containing primary and secondary chromids.</title>
        <authorList>
            <person name="Dziewit L."/>
            <person name="Czarnecki J."/>
            <person name="Wibberg D."/>
            <person name="Radlinska M."/>
            <person name="Mrozek P."/>
            <person name="Szymczak M."/>
            <person name="Schluter A."/>
            <person name="Puhler A."/>
            <person name="Bartosik D."/>
        </authorList>
    </citation>
    <scope>NUCLEOTIDE SEQUENCE [LARGE SCALE GENOMIC DNA]</scope>
    <source>
        <strain evidence="9">JCM 7686</strain>
    </source>
</reference>
<dbReference type="SUPFAM" id="SSF103473">
    <property type="entry name" value="MFS general substrate transporter"/>
    <property type="match status" value="1"/>
</dbReference>
<evidence type="ECO:0000256" key="7">
    <source>
        <dbReference type="SAM" id="Phobius"/>
    </source>
</evidence>
<protein>
    <submittedName>
        <fullName evidence="9">Major facilitator superfamily MFS_1</fullName>
    </submittedName>
</protein>
<dbReference type="Gene3D" id="1.20.1250.20">
    <property type="entry name" value="MFS general substrate transporter like domains"/>
    <property type="match status" value="1"/>
</dbReference>
<keyword evidence="4 7" id="KW-0812">Transmembrane</keyword>
<dbReference type="InterPro" id="IPR011701">
    <property type="entry name" value="MFS"/>
</dbReference>
<evidence type="ECO:0000256" key="2">
    <source>
        <dbReference type="ARBA" id="ARBA00022448"/>
    </source>
</evidence>
<keyword evidence="5 7" id="KW-1133">Transmembrane helix</keyword>
<sequence length="411" mass="42389">MVRKKSNSPSAEDAMLINPPYSARHWTGFSIVLAGLMLMMASASAPSPFYPALQQDIGFSDLAMTGIFAVYTLFLLAVLLTAGSSSDHLGRRPVLSVGFALLAAALVLFEEATTVEGLLFARALQGVACALLLSTLSATLVDLEPPSRPGLAAIANSVIPLAGLALGALVSGFVMGIAVAPKLDIFGGLALLCVVLTVAVWALPETSPRHEGFLAALRPRLGLPEQARAAFWRAAPAIIAGWATGGLYLSLGAPIMARVFGLHSTFIQAFVVTLLAGTGALACFFARAYNPRQITLAGTAALAFGILLTLVGMGLVSLPLYLVALGVAGMGFGTCFYGSLRTLIPLSAPDERGELFASLLTLSYLAFGAPTLLAGLLLPVLGLTVTATGYGLLIVLLAAAAYVARKVSGQS</sequence>
<evidence type="ECO:0000256" key="1">
    <source>
        <dbReference type="ARBA" id="ARBA00004651"/>
    </source>
</evidence>
<keyword evidence="10" id="KW-1185">Reference proteome</keyword>
<dbReference type="Proteomes" id="UP000015480">
    <property type="component" value="Chromosome"/>
</dbReference>
<evidence type="ECO:0000256" key="3">
    <source>
        <dbReference type="ARBA" id="ARBA00022475"/>
    </source>
</evidence>
<dbReference type="Pfam" id="PF07690">
    <property type="entry name" value="MFS_1"/>
    <property type="match status" value="1"/>
</dbReference>
<dbReference type="InterPro" id="IPR050171">
    <property type="entry name" value="MFS_Transporters"/>
</dbReference>
<dbReference type="InterPro" id="IPR036259">
    <property type="entry name" value="MFS_trans_sf"/>
</dbReference>
<dbReference type="PANTHER" id="PTHR23517:SF13">
    <property type="entry name" value="MAJOR FACILITATOR SUPERFAMILY MFS_1"/>
    <property type="match status" value="1"/>
</dbReference>
<feature type="transmembrane region" description="Helical" evidence="7">
    <location>
        <begin position="356"/>
        <end position="381"/>
    </location>
</feature>
<feature type="transmembrane region" description="Helical" evidence="7">
    <location>
        <begin position="294"/>
        <end position="315"/>
    </location>
</feature>
<feature type="transmembrane region" description="Helical" evidence="7">
    <location>
        <begin position="230"/>
        <end position="251"/>
    </location>
</feature>
<evidence type="ECO:0000313" key="10">
    <source>
        <dbReference type="Proteomes" id="UP000015480"/>
    </source>
</evidence>
<feature type="transmembrane region" description="Helical" evidence="7">
    <location>
        <begin position="119"/>
        <end position="141"/>
    </location>
</feature>
<keyword evidence="6 7" id="KW-0472">Membrane</keyword>
<dbReference type="GO" id="GO:0005886">
    <property type="term" value="C:plasma membrane"/>
    <property type="evidence" value="ECO:0007669"/>
    <property type="project" value="UniProtKB-SubCell"/>
</dbReference>
<evidence type="ECO:0000313" key="9">
    <source>
        <dbReference type="EMBL" id="AGT08607.1"/>
    </source>
</evidence>
<dbReference type="STRING" id="1367847.JCM7686_1506"/>
<proteinExistence type="predicted"/>
<dbReference type="PANTHER" id="PTHR23517">
    <property type="entry name" value="RESISTANCE PROTEIN MDTM, PUTATIVE-RELATED-RELATED"/>
    <property type="match status" value="1"/>
</dbReference>
<name>S5XTW2_PARAH</name>
<dbReference type="KEGG" id="pami:JCM7686_1506"/>
<gene>
    <name evidence="9" type="ORF">JCM7686_1506</name>
</gene>
<keyword evidence="3" id="KW-1003">Cell membrane</keyword>
<feature type="transmembrane region" description="Helical" evidence="7">
    <location>
        <begin position="62"/>
        <end position="82"/>
    </location>
</feature>
<dbReference type="eggNOG" id="COG0477">
    <property type="taxonomic scope" value="Bacteria"/>
</dbReference>
<feature type="domain" description="Major facilitator superfamily (MFS) profile" evidence="8">
    <location>
        <begin position="27"/>
        <end position="411"/>
    </location>
</feature>
<feature type="transmembrane region" description="Helical" evidence="7">
    <location>
        <begin position="387"/>
        <end position="404"/>
    </location>
</feature>
<feature type="transmembrane region" description="Helical" evidence="7">
    <location>
        <begin position="153"/>
        <end position="179"/>
    </location>
</feature>
<feature type="transmembrane region" description="Helical" evidence="7">
    <location>
        <begin position="94"/>
        <end position="113"/>
    </location>
</feature>
<comment type="subcellular location">
    <subcellularLocation>
        <location evidence="1">Cell membrane</location>
        <topology evidence="1">Multi-pass membrane protein</topology>
    </subcellularLocation>
</comment>
<dbReference type="PROSITE" id="PS50850">
    <property type="entry name" value="MFS"/>
    <property type="match status" value="1"/>
</dbReference>
<evidence type="ECO:0000256" key="5">
    <source>
        <dbReference type="ARBA" id="ARBA00022989"/>
    </source>
</evidence>
<dbReference type="HOGENOM" id="CLU_038683_0_1_5"/>
<feature type="transmembrane region" description="Helical" evidence="7">
    <location>
        <begin position="185"/>
        <end position="203"/>
    </location>
</feature>
<dbReference type="PATRIC" id="fig|1367847.3.peg.1479"/>
<evidence type="ECO:0000259" key="8">
    <source>
        <dbReference type="PROSITE" id="PS50850"/>
    </source>
</evidence>
<dbReference type="InterPro" id="IPR020846">
    <property type="entry name" value="MFS_dom"/>
</dbReference>
<dbReference type="AlphaFoldDB" id="S5XTW2"/>
<feature type="transmembrane region" description="Helical" evidence="7">
    <location>
        <begin position="266"/>
        <end position="287"/>
    </location>
</feature>
<accession>S5XTW2</accession>
<evidence type="ECO:0000256" key="6">
    <source>
        <dbReference type="ARBA" id="ARBA00023136"/>
    </source>
</evidence>
<feature type="transmembrane region" description="Helical" evidence="7">
    <location>
        <begin position="321"/>
        <end position="344"/>
    </location>
</feature>
<evidence type="ECO:0000256" key="4">
    <source>
        <dbReference type="ARBA" id="ARBA00022692"/>
    </source>
</evidence>
<keyword evidence="2" id="KW-0813">Transport</keyword>
<dbReference type="EMBL" id="CP006650">
    <property type="protein sequence ID" value="AGT08607.1"/>
    <property type="molecule type" value="Genomic_DNA"/>
</dbReference>
<feature type="transmembrane region" description="Helical" evidence="7">
    <location>
        <begin position="21"/>
        <end position="42"/>
    </location>
</feature>
<dbReference type="GO" id="GO:0022857">
    <property type="term" value="F:transmembrane transporter activity"/>
    <property type="evidence" value="ECO:0007669"/>
    <property type="project" value="InterPro"/>
</dbReference>
<organism evidence="9 10">
    <name type="scientific">Paracoccus aminophilus JCM 7686</name>
    <dbReference type="NCBI Taxonomy" id="1367847"/>
    <lineage>
        <taxon>Bacteria</taxon>
        <taxon>Pseudomonadati</taxon>
        <taxon>Pseudomonadota</taxon>
        <taxon>Alphaproteobacteria</taxon>
        <taxon>Rhodobacterales</taxon>
        <taxon>Paracoccaceae</taxon>
        <taxon>Paracoccus</taxon>
    </lineage>
</organism>